<sequence length="161" mass="17102">MKKLLLTIAVIAFGFVAKAQDGQFNVGGYIGLPIGDAGDAYSFSYGAEVNYLFELSEEFQLGPSLSYQQYLGDTVAGFEIPSVAFLPIAAAARYSISEKFSVGADLGFALGIDEGNDGGFYYRPMVGYQVFDKVTLQLSYSGISVEGATVSNIGLGAVYSF</sequence>
<protein>
    <recommendedName>
        <fullName evidence="4">Outer membrane protein beta-barrel domain-containing protein</fullName>
    </recommendedName>
</protein>
<gene>
    <name evidence="2" type="ORF">TJEJU_1977</name>
</gene>
<reference evidence="2 3" key="1">
    <citation type="submission" date="2017-07" db="EMBL/GenBank/DDBJ databases">
        <authorList>
            <person name="Sun Z.S."/>
            <person name="Albrecht U."/>
            <person name="Echele G."/>
            <person name="Lee C.C."/>
        </authorList>
    </citation>
    <scope>NUCLEOTIDE SEQUENCE [LARGE SCALE GENOMIC DNA]</scope>
    <source>
        <strain evidence="3">type strain: KCTC 22618</strain>
    </source>
</reference>
<dbReference type="AlphaFoldDB" id="A0A238UB92"/>
<evidence type="ECO:0000313" key="2">
    <source>
        <dbReference type="EMBL" id="SNR15680.1"/>
    </source>
</evidence>
<dbReference type="Proteomes" id="UP000215214">
    <property type="component" value="Chromosome TJEJU"/>
</dbReference>
<evidence type="ECO:0008006" key="4">
    <source>
        <dbReference type="Google" id="ProtNLM"/>
    </source>
</evidence>
<keyword evidence="3" id="KW-1185">Reference proteome</keyword>
<dbReference type="SUPFAM" id="SSF56925">
    <property type="entry name" value="OMPA-like"/>
    <property type="match status" value="1"/>
</dbReference>
<feature type="chain" id="PRO_5012489360" description="Outer membrane protein beta-barrel domain-containing protein" evidence="1">
    <location>
        <begin position="20"/>
        <end position="161"/>
    </location>
</feature>
<dbReference type="OrthoDB" id="1492374at2"/>
<evidence type="ECO:0000313" key="3">
    <source>
        <dbReference type="Proteomes" id="UP000215214"/>
    </source>
</evidence>
<evidence type="ECO:0000256" key="1">
    <source>
        <dbReference type="SAM" id="SignalP"/>
    </source>
</evidence>
<organism evidence="2 3">
    <name type="scientific">Tenacibaculum jejuense</name>
    <dbReference type="NCBI Taxonomy" id="584609"/>
    <lineage>
        <taxon>Bacteria</taxon>
        <taxon>Pseudomonadati</taxon>
        <taxon>Bacteroidota</taxon>
        <taxon>Flavobacteriia</taxon>
        <taxon>Flavobacteriales</taxon>
        <taxon>Flavobacteriaceae</taxon>
        <taxon>Tenacibaculum</taxon>
    </lineage>
</organism>
<keyword evidence="1" id="KW-0732">Signal</keyword>
<dbReference type="EMBL" id="LT899436">
    <property type="protein sequence ID" value="SNR15680.1"/>
    <property type="molecule type" value="Genomic_DNA"/>
</dbReference>
<feature type="signal peptide" evidence="1">
    <location>
        <begin position="1"/>
        <end position="19"/>
    </location>
</feature>
<name>A0A238UB92_9FLAO</name>
<proteinExistence type="predicted"/>
<dbReference type="RefSeq" id="WP_095071639.1">
    <property type="nucleotide sequence ID" value="NZ_LT899436.1"/>
</dbReference>
<dbReference type="InterPro" id="IPR011250">
    <property type="entry name" value="OMP/PagP_B-barrel"/>
</dbReference>
<dbReference type="KEGG" id="tje:TJEJU_1977"/>
<accession>A0A238UB92</accession>